<feature type="domain" description="PAS" evidence="5">
    <location>
        <begin position="21"/>
        <end position="60"/>
    </location>
</feature>
<dbReference type="PANTHER" id="PTHR32089">
    <property type="entry name" value="METHYL-ACCEPTING CHEMOTAXIS PROTEIN MCPB"/>
    <property type="match status" value="1"/>
</dbReference>
<reference evidence="7" key="1">
    <citation type="journal article" date="2019" name="Int. J. Syst. Evol. Microbiol.">
        <title>The Global Catalogue of Microorganisms (GCM) 10K type strain sequencing project: providing services to taxonomists for standard genome sequencing and annotation.</title>
        <authorList>
            <consortium name="The Broad Institute Genomics Platform"/>
            <consortium name="The Broad Institute Genome Sequencing Center for Infectious Disease"/>
            <person name="Wu L."/>
            <person name="Ma J."/>
        </authorList>
    </citation>
    <scope>NUCLEOTIDE SEQUENCE [LARGE SCALE GENOMIC DNA]</scope>
    <source>
        <strain evidence="7">CCUG 54939</strain>
    </source>
</reference>
<comment type="subcellular location">
    <subcellularLocation>
        <location evidence="1">Membrane</location>
    </subcellularLocation>
</comment>
<gene>
    <name evidence="6" type="ORF">ACFOSS_09190</name>
</gene>
<keyword evidence="7" id="KW-1185">Reference proteome</keyword>
<evidence type="ECO:0000256" key="2">
    <source>
        <dbReference type="ARBA" id="ARBA00023224"/>
    </source>
</evidence>
<dbReference type="SMART" id="SM00283">
    <property type="entry name" value="MA"/>
    <property type="match status" value="1"/>
</dbReference>
<comment type="caution">
    <text evidence="6">The sequence shown here is derived from an EMBL/GenBank/DDBJ whole genome shotgun (WGS) entry which is preliminary data.</text>
</comment>
<organism evidence="6 7">
    <name type="scientific">Pseudaeromonas sharmana</name>
    <dbReference type="NCBI Taxonomy" id="328412"/>
    <lineage>
        <taxon>Bacteria</taxon>
        <taxon>Pseudomonadati</taxon>
        <taxon>Pseudomonadota</taxon>
        <taxon>Gammaproteobacteria</taxon>
        <taxon>Aeromonadales</taxon>
        <taxon>Aeromonadaceae</taxon>
        <taxon>Pseudaeromonas</taxon>
    </lineage>
</organism>
<dbReference type="EMBL" id="JBHSAF010000008">
    <property type="protein sequence ID" value="MFC3913641.1"/>
    <property type="molecule type" value="Genomic_DNA"/>
</dbReference>
<proteinExistence type="predicted"/>
<dbReference type="InterPro" id="IPR000014">
    <property type="entry name" value="PAS"/>
</dbReference>
<name>A0ABV8CPA5_9GAMM</name>
<dbReference type="Pfam" id="PF00015">
    <property type="entry name" value="MCPsignal"/>
    <property type="match status" value="1"/>
</dbReference>
<evidence type="ECO:0000313" key="6">
    <source>
        <dbReference type="EMBL" id="MFC3913641.1"/>
    </source>
</evidence>
<evidence type="ECO:0000259" key="5">
    <source>
        <dbReference type="PROSITE" id="PS50112"/>
    </source>
</evidence>
<evidence type="ECO:0000259" key="4">
    <source>
        <dbReference type="PROSITE" id="PS50111"/>
    </source>
</evidence>
<dbReference type="PROSITE" id="PS50112">
    <property type="entry name" value="PAS"/>
    <property type="match status" value="1"/>
</dbReference>
<dbReference type="CDD" id="cd00130">
    <property type="entry name" value="PAS"/>
    <property type="match status" value="1"/>
</dbReference>
<sequence length="521" mass="58069">MSQHKNTTGREREFSGQHNLISTTDAQSRILYANQHFCSIAGYKPEELEGEHHNIVRHPDMPKAAFADMWQHLKNKRSWMGLVKNRSSNGDHYWVNAYVTPILNSQGELVEYQSVRTAPAREDIARAERFYQRLNAGKIPMALRRRLPGLLSQSRLLQLLMLALVSAGLILETPYPGYAAIAVLFVQWWHTSWWGRRLRSLDIQCREQMLTDVTRVLYTERNDELAGIELLLRMRMAELRAIVGRTGDTSEAILQSAEADVANVQGISENLNQQQIETELLATAIEELNRSIHEVASNATSTSDLVGSVMQAAHVGRESVQLTIEAVNALHGELTSTTAIIGQLAQNSKQIEQILEVITSIADQTNLLALNAAIEAARAGEQGRGFAVVADEIRSLALKTRSSTAEIQNMIHQLQGTANQAVNTMDAGRRGSEACRERAADTGEQLQVMEEMLGRVTDASHQIAVAVEEQAHVTDEVTRNIHNIQHIAKSNTEKSFSAVDRIGLLVERLQALSRLIQQFQR</sequence>
<dbReference type="InterPro" id="IPR013655">
    <property type="entry name" value="PAS_fold_3"/>
</dbReference>
<keyword evidence="2 3" id="KW-0807">Transducer</keyword>
<protein>
    <submittedName>
        <fullName evidence="6">PAS domain-containing methyl-accepting chemotaxis protein</fullName>
    </submittedName>
</protein>
<dbReference type="InterPro" id="IPR035965">
    <property type="entry name" value="PAS-like_dom_sf"/>
</dbReference>
<dbReference type="SUPFAM" id="SSF58104">
    <property type="entry name" value="Methyl-accepting chemotaxis protein (MCP) signaling domain"/>
    <property type="match status" value="1"/>
</dbReference>
<dbReference type="PROSITE" id="PS50111">
    <property type="entry name" value="CHEMOTAXIS_TRANSDUC_2"/>
    <property type="match status" value="1"/>
</dbReference>
<dbReference type="InterPro" id="IPR004089">
    <property type="entry name" value="MCPsignal_dom"/>
</dbReference>
<evidence type="ECO:0000256" key="1">
    <source>
        <dbReference type="ARBA" id="ARBA00004370"/>
    </source>
</evidence>
<dbReference type="Proteomes" id="UP001595692">
    <property type="component" value="Unassembled WGS sequence"/>
</dbReference>
<dbReference type="NCBIfam" id="TIGR00229">
    <property type="entry name" value="sensory_box"/>
    <property type="match status" value="1"/>
</dbReference>
<dbReference type="CDD" id="cd11386">
    <property type="entry name" value="MCP_signal"/>
    <property type="match status" value="1"/>
</dbReference>
<dbReference type="Gene3D" id="1.10.287.950">
    <property type="entry name" value="Methyl-accepting chemotaxis protein"/>
    <property type="match status" value="1"/>
</dbReference>
<feature type="domain" description="Methyl-accepting transducer" evidence="4">
    <location>
        <begin position="249"/>
        <end position="485"/>
    </location>
</feature>
<accession>A0ABV8CPA5</accession>
<dbReference type="Pfam" id="PF08447">
    <property type="entry name" value="PAS_3"/>
    <property type="match status" value="1"/>
</dbReference>
<evidence type="ECO:0000256" key="3">
    <source>
        <dbReference type="PROSITE-ProRule" id="PRU00284"/>
    </source>
</evidence>
<evidence type="ECO:0000313" key="7">
    <source>
        <dbReference type="Proteomes" id="UP001595692"/>
    </source>
</evidence>
<dbReference type="RefSeq" id="WP_377152035.1">
    <property type="nucleotide sequence ID" value="NZ_JBHSAF010000008.1"/>
</dbReference>
<dbReference type="PANTHER" id="PTHR32089:SF112">
    <property type="entry name" value="LYSOZYME-LIKE PROTEIN-RELATED"/>
    <property type="match status" value="1"/>
</dbReference>
<dbReference type="Gene3D" id="3.30.450.20">
    <property type="entry name" value="PAS domain"/>
    <property type="match status" value="1"/>
</dbReference>
<dbReference type="SUPFAM" id="SSF55785">
    <property type="entry name" value="PYP-like sensor domain (PAS domain)"/>
    <property type="match status" value="1"/>
</dbReference>